<evidence type="ECO:0000313" key="3">
    <source>
        <dbReference type="Proteomes" id="UP000324536"/>
    </source>
</evidence>
<dbReference type="KEGG" id="acek:FLP30_11425"/>
<feature type="domain" description="Hedgehog/Intein (Hint)" evidence="1">
    <location>
        <begin position="538"/>
        <end position="679"/>
    </location>
</feature>
<dbReference type="Proteomes" id="UP000324536">
    <property type="component" value="Chromosome"/>
</dbReference>
<dbReference type="RefSeq" id="WP_149279911.1">
    <property type="nucleotide sequence ID" value="NZ_CP043506.1"/>
</dbReference>
<sequence length="884" mass="91219">MATTLAGTWSAVSTGNGTVYQSGSTTVSGSVILQNGTTLTITSGAIASDVSTTVGGIATVNVLGGGELLNSHIDNGYVYVSSGGVTSGNIFNSDPVYLSAGASSLNDTYYNSGYGVDTVYVASGATLSGAIVSSGGSLVVSSGAAVNNLTVYSSGVANLASGTTNDFVASSGGYIASGSSVFSGVVLSGQSGNTDQNTALVLSGTWSAVSTASGTVYQSGSTVASSPVVLANGATLNIMSGATASGLNTVPGGAATVTVSGGGELLNSYIENGYIYVKSGGITSGNMLNSDPVYISSGGSSVNDIVYNSGFNNDLTYADSGATVVGTIVSSGGILSANSNAIASNISANSGGVVYINGPYGSGAGATLTLPSDATTLQGSWSAVSTANGTVYQSGTATVSGAVTLANGATLNIMSGATASGINTTTGGISLVIVNNGAELTSSYIQNGYVSVNSGGITSGNIFNSDPVYLSSGASSVNDTYYNSGYGVDITYVYSGATLTTPYVSSGGYISVNSGGNIDTPTVTSGGNLVVNGGALDICFLAGTLILTPSGEVPIEKLTAGDEIITYDWENKKQKIQKLIWAGHKKNTFRYGQPDDLSGYPVRICKNAIADGIPHKDLLVTAEHSLFFEGMFIPARMLVNGSSIFYDHTMTSYDIFHIETEEHSVIWSDGALSESYLDTGNRPIGLHSNQITPARNYTQTWATHGCAPLTVAREVVEPIFHKIHERSKILEFENKTLTKKWDNDPAFHLVADTGQILYKARETKGYTIFSIPAGIKSVRLVSRTSRPSDTIGPFVDDRRNLGVLVGKIMLFDAGKTYWIEQHLEKSTPDGWYAKENTSCCWTNGNAYLSLKQRDIHNTVVLSVQILHSGPYLIECESGCVELSA</sequence>
<organism evidence="2 3">
    <name type="scientific">Acetobacter vaccinii</name>
    <dbReference type="NCBI Taxonomy" id="2592655"/>
    <lineage>
        <taxon>Bacteria</taxon>
        <taxon>Pseudomonadati</taxon>
        <taxon>Pseudomonadota</taxon>
        <taxon>Alphaproteobacteria</taxon>
        <taxon>Acetobacterales</taxon>
        <taxon>Acetobacteraceae</taxon>
        <taxon>Acetobacter</taxon>
    </lineage>
</organism>
<evidence type="ECO:0000313" key="2">
    <source>
        <dbReference type="EMBL" id="QEO18249.1"/>
    </source>
</evidence>
<dbReference type="EMBL" id="CP043506">
    <property type="protein sequence ID" value="QEO18249.1"/>
    <property type="molecule type" value="Genomic_DNA"/>
</dbReference>
<dbReference type="SUPFAM" id="SSF51294">
    <property type="entry name" value="Hedgehog/intein (Hint) domain"/>
    <property type="match status" value="1"/>
</dbReference>
<name>A0A5C1YSN2_9PROT</name>
<dbReference type="InterPro" id="IPR012332">
    <property type="entry name" value="Autotransporter_pectin_lyase_C"/>
</dbReference>
<dbReference type="Gene3D" id="2.170.16.10">
    <property type="entry name" value="Hedgehog/Intein (Hint) domain"/>
    <property type="match status" value="1"/>
</dbReference>
<dbReference type="Gene3D" id="2.160.20.20">
    <property type="match status" value="1"/>
</dbReference>
<dbReference type="Pfam" id="PF13403">
    <property type="entry name" value="Hint_2"/>
    <property type="match status" value="1"/>
</dbReference>
<dbReference type="InterPro" id="IPR028992">
    <property type="entry name" value="Hedgehog/Intein_dom"/>
</dbReference>
<reference evidence="2 3" key="1">
    <citation type="submission" date="2019-09" db="EMBL/GenBank/DDBJ databases">
        <title>Genome sequencing of strain KACC 21233.</title>
        <authorList>
            <person name="Heo J."/>
            <person name="Kim S.-J."/>
            <person name="Kim J.-S."/>
            <person name="Hong S.-B."/>
            <person name="Kwon S.-W."/>
        </authorList>
    </citation>
    <scope>NUCLEOTIDE SEQUENCE [LARGE SCALE GENOMIC DNA]</scope>
    <source>
        <strain evidence="2 3">KACC 21233</strain>
    </source>
</reference>
<dbReference type="InterPro" id="IPR036844">
    <property type="entry name" value="Hint_dom_sf"/>
</dbReference>
<keyword evidence="3" id="KW-1185">Reference proteome</keyword>
<gene>
    <name evidence="2" type="ORF">FLP30_11425</name>
</gene>
<protein>
    <recommendedName>
        <fullName evidence="1">Hedgehog/Intein (Hint) domain-containing protein</fullName>
    </recommendedName>
</protein>
<evidence type="ECO:0000259" key="1">
    <source>
        <dbReference type="Pfam" id="PF13403"/>
    </source>
</evidence>
<proteinExistence type="predicted"/>
<accession>A0A5C1YSN2</accession>
<dbReference type="OrthoDB" id="7284755at2"/>
<dbReference type="AlphaFoldDB" id="A0A5C1YSN2"/>